<dbReference type="GO" id="GO:0005524">
    <property type="term" value="F:ATP binding"/>
    <property type="evidence" value="ECO:0007669"/>
    <property type="project" value="UniProtKB-KW"/>
</dbReference>
<dbReference type="Gene3D" id="3.30.565.10">
    <property type="entry name" value="Histidine kinase-like ATPase, C-terminal domain"/>
    <property type="match status" value="1"/>
</dbReference>
<keyword evidence="4" id="KW-0808">Transferase</keyword>
<keyword evidence="5" id="KW-0547">Nucleotide-binding</keyword>
<dbReference type="AlphaFoldDB" id="A0A931CAN1"/>
<evidence type="ECO:0000256" key="6">
    <source>
        <dbReference type="ARBA" id="ARBA00022777"/>
    </source>
</evidence>
<dbReference type="Proteomes" id="UP000598146">
    <property type="component" value="Unassembled WGS sequence"/>
</dbReference>
<dbReference type="PANTHER" id="PTHR24421">
    <property type="entry name" value="NITRATE/NITRITE SENSOR PROTEIN NARX-RELATED"/>
    <property type="match status" value="1"/>
</dbReference>
<feature type="domain" description="Signal transduction histidine kinase subgroup 3 dimerisation and phosphoacceptor" evidence="10">
    <location>
        <begin position="169"/>
        <end position="235"/>
    </location>
</feature>
<protein>
    <recommendedName>
        <fullName evidence="2">histidine kinase</fullName>
        <ecNumber evidence="2">2.7.13.3</ecNumber>
    </recommendedName>
</protein>
<dbReference type="Gene3D" id="1.20.5.1930">
    <property type="match status" value="1"/>
</dbReference>
<evidence type="ECO:0000313" key="11">
    <source>
        <dbReference type="EMBL" id="MBG0562623.1"/>
    </source>
</evidence>
<dbReference type="GO" id="GO:0046983">
    <property type="term" value="F:protein dimerization activity"/>
    <property type="evidence" value="ECO:0007669"/>
    <property type="project" value="InterPro"/>
</dbReference>
<keyword evidence="8" id="KW-0902">Two-component regulatory system</keyword>
<evidence type="ECO:0000256" key="2">
    <source>
        <dbReference type="ARBA" id="ARBA00012438"/>
    </source>
</evidence>
<dbReference type="InterPro" id="IPR036890">
    <property type="entry name" value="HATPase_C_sf"/>
</dbReference>
<comment type="catalytic activity">
    <reaction evidence="1">
        <text>ATP + protein L-histidine = ADP + protein N-phospho-L-histidine.</text>
        <dbReference type="EC" id="2.7.13.3"/>
    </reaction>
</comment>
<name>A0A931CAN1_9ACTN</name>
<proteinExistence type="predicted"/>
<comment type="caution">
    <text evidence="11">The sequence shown here is derived from an EMBL/GenBank/DDBJ whole genome shotgun (WGS) entry which is preliminary data.</text>
</comment>
<feature type="transmembrane region" description="Helical" evidence="9">
    <location>
        <begin position="38"/>
        <end position="56"/>
    </location>
</feature>
<dbReference type="RefSeq" id="WP_196414432.1">
    <property type="nucleotide sequence ID" value="NZ_JADQTO010000006.1"/>
</dbReference>
<evidence type="ECO:0000259" key="10">
    <source>
        <dbReference type="Pfam" id="PF07730"/>
    </source>
</evidence>
<evidence type="ECO:0000256" key="7">
    <source>
        <dbReference type="ARBA" id="ARBA00022840"/>
    </source>
</evidence>
<dbReference type="InterPro" id="IPR050482">
    <property type="entry name" value="Sensor_HK_TwoCompSys"/>
</dbReference>
<accession>A0A931CAN1</accession>
<evidence type="ECO:0000313" key="12">
    <source>
        <dbReference type="Proteomes" id="UP000598146"/>
    </source>
</evidence>
<dbReference type="PANTHER" id="PTHR24421:SF10">
    <property type="entry name" value="NITRATE_NITRITE SENSOR PROTEIN NARQ"/>
    <property type="match status" value="1"/>
</dbReference>
<sequence length="367" mass="39677">MATVRTRDLAGTLVLCLALLAWTRWVAPQMLYGREVDAGAYLLVATNSLALIWRRVAPRRVLAVTTVASAAYMWFEYAYGPALLPFAIAVYTVARYLPWRTAAVAAGLAWPVLASHNLNDGVALTDVVGFLPAAGWIAVPFAIGTTVAQRTESVARDRREALERGIQEERLRMAQEVHDIVGHGLAAIKMQADIALHVLPKQPEIARPTLEAVSATSAQALDELRTTLRMLRSADESKASMPGLADLEALYQRMRDAGLRVRVRTIGPPSTLPAETDMTAYRTIQESLTNVLKHAYPKEADIVLENEPGALRIRVISAHPETEAPPSGGLGIAGMRERVAAHGGRFAAGPAPGARFIVDAWLPVSTS</sequence>
<keyword evidence="9" id="KW-1133">Transmembrane helix</keyword>
<keyword evidence="7" id="KW-0067">ATP-binding</keyword>
<dbReference type="GO" id="GO:0000155">
    <property type="term" value="F:phosphorelay sensor kinase activity"/>
    <property type="evidence" value="ECO:0007669"/>
    <property type="project" value="InterPro"/>
</dbReference>
<evidence type="ECO:0000256" key="8">
    <source>
        <dbReference type="ARBA" id="ARBA00023012"/>
    </source>
</evidence>
<keyword evidence="9" id="KW-0812">Transmembrane</keyword>
<dbReference type="EMBL" id="JADQTO010000006">
    <property type="protein sequence ID" value="MBG0562623.1"/>
    <property type="molecule type" value="Genomic_DNA"/>
</dbReference>
<evidence type="ECO:0000256" key="1">
    <source>
        <dbReference type="ARBA" id="ARBA00000085"/>
    </source>
</evidence>
<keyword evidence="3" id="KW-0597">Phosphoprotein</keyword>
<evidence type="ECO:0000256" key="3">
    <source>
        <dbReference type="ARBA" id="ARBA00022553"/>
    </source>
</evidence>
<evidence type="ECO:0000256" key="9">
    <source>
        <dbReference type="SAM" id="Phobius"/>
    </source>
</evidence>
<keyword evidence="6 11" id="KW-0418">Kinase</keyword>
<feature type="transmembrane region" description="Helical" evidence="9">
    <location>
        <begin position="77"/>
        <end position="94"/>
    </location>
</feature>
<reference evidence="11" key="1">
    <citation type="submission" date="2020-11" db="EMBL/GenBank/DDBJ databases">
        <title>Isolation and identification of active actinomycetes.</title>
        <authorList>
            <person name="Sun X."/>
        </authorList>
    </citation>
    <scope>NUCLEOTIDE SEQUENCE</scope>
    <source>
        <strain evidence="11">NEAU-A11</strain>
    </source>
</reference>
<evidence type="ECO:0000256" key="5">
    <source>
        <dbReference type="ARBA" id="ARBA00022741"/>
    </source>
</evidence>
<keyword evidence="9" id="KW-0472">Membrane</keyword>
<keyword evidence="12" id="KW-1185">Reference proteome</keyword>
<gene>
    <name evidence="11" type="ORF">I4J89_14290</name>
</gene>
<dbReference type="GO" id="GO:0016020">
    <property type="term" value="C:membrane"/>
    <property type="evidence" value="ECO:0007669"/>
    <property type="project" value="InterPro"/>
</dbReference>
<dbReference type="CDD" id="cd16917">
    <property type="entry name" value="HATPase_UhpB-NarQ-NarX-like"/>
    <property type="match status" value="1"/>
</dbReference>
<organism evidence="11 12">
    <name type="scientific">Actinoplanes aureus</name>
    <dbReference type="NCBI Taxonomy" id="2792083"/>
    <lineage>
        <taxon>Bacteria</taxon>
        <taxon>Bacillati</taxon>
        <taxon>Actinomycetota</taxon>
        <taxon>Actinomycetes</taxon>
        <taxon>Micromonosporales</taxon>
        <taxon>Micromonosporaceae</taxon>
        <taxon>Actinoplanes</taxon>
    </lineage>
</organism>
<feature type="transmembrane region" description="Helical" evidence="9">
    <location>
        <begin position="127"/>
        <end position="148"/>
    </location>
</feature>
<evidence type="ECO:0000256" key="4">
    <source>
        <dbReference type="ARBA" id="ARBA00022679"/>
    </source>
</evidence>
<dbReference type="Pfam" id="PF07730">
    <property type="entry name" value="HisKA_3"/>
    <property type="match status" value="1"/>
</dbReference>
<dbReference type="InterPro" id="IPR011712">
    <property type="entry name" value="Sig_transdc_His_kin_sub3_dim/P"/>
</dbReference>
<dbReference type="EC" id="2.7.13.3" evidence="2"/>
<dbReference type="SUPFAM" id="SSF55874">
    <property type="entry name" value="ATPase domain of HSP90 chaperone/DNA topoisomerase II/histidine kinase"/>
    <property type="match status" value="1"/>
</dbReference>